<evidence type="ECO:0000313" key="3">
    <source>
        <dbReference type="EMBL" id="GLB40150.1"/>
    </source>
</evidence>
<dbReference type="InterPro" id="IPR046522">
    <property type="entry name" value="DUF6699"/>
</dbReference>
<dbReference type="Pfam" id="PF20415">
    <property type="entry name" value="DUF6699"/>
    <property type="match status" value="1"/>
</dbReference>
<proteinExistence type="predicted"/>
<organism evidence="3 4">
    <name type="scientific">Lyophyllum shimeji</name>
    <name type="common">Hon-shimeji</name>
    <name type="synonym">Tricholoma shimeji</name>
    <dbReference type="NCBI Taxonomy" id="47721"/>
    <lineage>
        <taxon>Eukaryota</taxon>
        <taxon>Fungi</taxon>
        <taxon>Dikarya</taxon>
        <taxon>Basidiomycota</taxon>
        <taxon>Agaricomycotina</taxon>
        <taxon>Agaricomycetes</taxon>
        <taxon>Agaricomycetidae</taxon>
        <taxon>Agaricales</taxon>
        <taxon>Tricholomatineae</taxon>
        <taxon>Lyophyllaceae</taxon>
        <taxon>Lyophyllum</taxon>
    </lineage>
</organism>
<protein>
    <recommendedName>
        <fullName evidence="2">DUF6699 domain-containing protein</fullName>
    </recommendedName>
</protein>
<evidence type="ECO:0000259" key="2">
    <source>
        <dbReference type="Pfam" id="PF20415"/>
    </source>
</evidence>
<dbReference type="OrthoDB" id="3265169at2759"/>
<comment type="caution">
    <text evidence="3">The sequence shown here is derived from an EMBL/GenBank/DDBJ whole genome shotgun (WGS) entry which is preliminary data.</text>
</comment>
<evidence type="ECO:0000313" key="4">
    <source>
        <dbReference type="Proteomes" id="UP001063166"/>
    </source>
</evidence>
<evidence type="ECO:0000256" key="1">
    <source>
        <dbReference type="SAM" id="MobiDB-lite"/>
    </source>
</evidence>
<gene>
    <name evidence="3" type="ORF">LshimejAT787_0800210</name>
</gene>
<feature type="domain" description="DUF6699" evidence="2">
    <location>
        <begin position="237"/>
        <end position="368"/>
    </location>
</feature>
<dbReference type="Proteomes" id="UP001063166">
    <property type="component" value="Unassembled WGS sequence"/>
</dbReference>
<name>A0A9P3UQG3_LYOSH</name>
<sequence length="380" mass="43420">MTWQPCYYYSPYPGYWSATPAAPWYSFASAQHSCAPLPSSANPPVIALPAQQNWPWPHTTAPPTPLSLRRPHLEPVPPSPEPCHPRGYSPGSPVAPYWNHWVDQAQSDLGWSPYRDTCPQSRRRQETIFLRRKSSSFYSPLKPKFKRLRNPLRRSRHTVPSPRLSATWPVDEASLDSLNLAPRPSGWRIDYTPPHVARGLTRRISRTVRTAVEKNTAEIHYTMTPLLLYTSASTHPIAYDIRQDPTQINVQFLDLARPSNDIDFFQLATSPPVNELCLYHPRLPWYINVCASHPNGVTIGDILTQIYESLTKPISRRDLYNDELSAFDREEMSTAFCYRRGEETGRGMLRMDFLGFDVVFLGLSKTKQGLWEIKTAEAMP</sequence>
<feature type="region of interest" description="Disordered" evidence="1">
    <location>
        <begin position="59"/>
        <end position="86"/>
    </location>
</feature>
<keyword evidence="4" id="KW-1185">Reference proteome</keyword>
<reference evidence="3" key="1">
    <citation type="submission" date="2022-07" db="EMBL/GenBank/DDBJ databases">
        <title>The genome of Lyophyllum shimeji provides insight into the initial evolution of ectomycorrhizal fungal genome.</title>
        <authorList>
            <person name="Kobayashi Y."/>
            <person name="Shibata T."/>
            <person name="Hirakawa H."/>
            <person name="Shigenobu S."/>
            <person name="Nishiyama T."/>
            <person name="Yamada A."/>
            <person name="Hasebe M."/>
            <person name="Kawaguchi M."/>
        </authorList>
    </citation>
    <scope>NUCLEOTIDE SEQUENCE</scope>
    <source>
        <strain evidence="3">AT787</strain>
    </source>
</reference>
<dbReference type="EMBL" id="BRPK01000008">
    <property type="protein sequence ID" value="GLB40150.1"/>
    <property type="molecule type" value="Genomic_DNA"/>
</dbReference>
<accession>A0A9P3UQG3</accession>
<dbReference type="AlphaFoldDB" id="A0A9P3UQG3"/>